<keyword evidence="5" id="KW-0411">Iron-sulfur</keyword>
<comment type="pathway">
    <text evidence="7">Amino-acid biosynthesis.</text>
</comment>
<feature type="domain" description="4Fe-4S ferredoxin-type" evidence="8">
    <location>
        <begin position="38"/>
        <end position="69"/>
    </location>
</feature>
<evidence type="ECO:0000256" key="1">
    <source>
        <dbReference type="ARBA" id="ARBA00022605"/>
    </source>
</evidence>
<gene>
    <name evidence="9" type="ORF">UFOPK1857_00103</name>
</gene>
<evidence type="ECO:0000256" key="6">
    <source>
        <dbReference type="ARBA" id="ARBA00023164"/>
    </source>
</evidence>
<evidence type="ECO:0000256" key="7">
    <source>
        <dbReference type="ARBA" id="ARBA00029440"/>
    </source>
</evidence>
<dbReference type="PANTHER" id="PTHR43100:SF1">
    <property type="entry name" value="GLUTAMATE SYNTHASE [NADPH] SMALL CHAIN"/>
    <property type="match status" value="1"/>
</dbReference>
<dbReference type="InterPro" id="IPR009051">
    <property type="entry name" value="Helical_ferredxn"/>
</dbReference>
<dbReference type="Gene3D" id="3.50.50.60">
    <property type="entry name" value="FAD/NAD(P)-binding domain"/>
    <property type="match status" value="2"/>
</dbReference>
<dbReference type="Pfam" id="PF14691">
    <property type="entry name" value="Fer4_20"/>
    <property type="match status" value="1"/>
</dbReference>
<dbReference type="GO" id="GO:0016639">
    <property type="term" value="F:oxidoreductase activity, acting on the CH-NH2 group of donors, NAD or NADP as acceptor"/>
    <property type="evidence" value="ECO:0007669"/>
    <property type="project" value="InterPro"/>
</dbReference>
<keyword evidence="6" id="KW-0314">Glutamate biosynthesis</keyword>
<dbReference type="GO" id="GO:0006537">
    <property type="term" value="P:glutamate biosynthetic process"/>
    <property type="evidence" value="ECO:0007669"/>
    <property type="project" value="UniProtKB-KW"/>
</dbReference>
<dbReference type="AlphaFoldDB" id="A0A6J6GVX7"/>
<evidence type="ECO:0000259" key="8">
    <source>
        <dbReference type="PROSITE" id="PS51379"/>
    </source>
</evidence>
<dbReference type="InterPro" id="IPR023753">
    <property type="entry name" value="FAD/NAD-binding_dom"/>
</dbReference>
<dbReference type="GO" id="GO:0051536">
    <property type="term" value="F:iron-sulfur cluster binding"/>
    <property type="evidence" value="ECO:0007669"/>
    <property type="project" value="UniProtKB-KW"/>
</dbReference>
<dbReference type="FunFam" id="3.50.50.60:FF:000124">
    <property type="entry name" value="Glutamate synthase small subunit"/>
    <property type="match status" value="1"/>
</dbReference>
<dbReference type="EMBL" id="CAEZUU010000010">
    <property type="protein sequence ID" value="CAB4605542.1"/>
    <property type="molecule type" value="Genomic_DNA"/>
</dbReference>
<evidence type="ECO:0000313" key="9">
    <source>
        <dbReference type="EMBL" id="CAB4605542.1"/>
    </source>
</evidence>
<dbReference type="InterPro" id="IPR028261">
    <property type="entry name" value="DPD_II"/>
</dbReference>
<keyword evidence="3" id="KW-0560">Oxidoreductase</keyword>
<sequence length="484" mass="52356">MADPRGFLKTTERETATRRPVSVRIMDWKEVYEKRDAGVVKTQASRCMDCGVPFCHHGCPLGNLIPEWNDLTWRGEGKNAIERLHATNNFPEFTGRLCPAPCESSCVLGINQPAVTIKEIEVSIIDEAFDKDWVKPHAPERLTGKTVAVVGSGPAGLAAAQQLTRAGHTVAVYERDDKIGGLLRYGIPDFKMEKQHIDLRLKQMEAEGTRFRASVNIGVDITWEDLRSRYDAVLIATGATKPRDLNIPGRDLDGVHFAMDYLVPANRVVAGEVVENQILAGGKNVIILGGGDTGADCLGTATRQGAISVTTLAIGKQPPAERPANQPWPTMPTLFEVASAHEEFGDRTYLASTVEFVGENGKVTGVKVAETEFVNGKRLPKAGTEQIIPADLVLLALGFTGVEGEDMNNQSKIALDDRGNVQREANWATNADGVFVAGDAGRGQSLIVWAIAEGRSAAAAIDEYLEGTSELPRPVKPTDRPISI</sequence>
<dbReference type="NCBIfam" id="TIGR01317">
    <property type="entry name" value="GOGAT_sm_gam"/>
    <property type="match status" value="1"/>
</dbReference>
<evidence type="ECO:0000256" key="2">
    <source>
        <dbReference type="ARBA" id="ARBA00022723"/>
    </source>
</evidence>
<dbReference type="PRINTS" id="PR00419">
    <property type="entry name" value="ADXRDTASE"/>
</dbReference>
<dbReference type="PANTHER" id="PTHR43100">
    <property type="entry name" value="GLUTAMATE SYNTHASE [NADPH] SMALL CHAIN"/>
    <property type="match status" value="1"/>
</dbReference>
<dbReference type="GO" id="GO:0046872">
    <property type="term" value="F:metal ion binding"/>
    <property type="evidence" value="ECO:0007669"/>
    <property type="project" value="UniProtKB-KW"/>
</dbReference>
<evidence type="ECO:0000256" key="3">
    <source>
        <dbReference type="ARBA" id="ARBA00023002"/>
    </source>
</evidence>
<keyword evidence="4" id="KW-0408">Iron</keyword>
<dbReference type="InterPro" id="IPR051394">
    <property type="entry name" value="Glutamate_Synthase"/>
</dbReference>
<dbReference type="InterPro" id="IPR036188">
    <property type="entry name" value="FAD/NAD-bd_sf"/>
</dbReference>
<dbReference type="Pfam" id="PF07992">
    <property type="entry name" value="Pyr_redox_2"/>
    <property type="match status" value="1"/>
</dbReference>
<dbReference type="SUPFAM" id="SSF46548">
    <property type="entry name" value="alpha-helical ferredoxin"/>
    <property type="match status" value="1"/>
</dbReference>
<dbReference type="PROSITE" id="PS51379">
    <property type="entry name" value="4FE4S_FER_2"/>
    <property type="match status" value="1"/>
</dbReference>
<name>A0A6J6GVX7_9ZZZZ</name>
<keyword evidence="1" id="KW-0028">Amino-acid biosynthesis</keyword>
<evidence type="ECO:0000256" key="4">
    <source>
        <dbReference type="ARBA" id="ARBA00023004"/>
    </source>
</evidence>
<protein>
    <submittedName>
        <fullName evidence="9">Unannotated protein</fullName>
    </submittedName>
</protein>
<organism evidence="9">
    <name type="scientific">freshwater metagenome</name>
    <dbReference type="NCBI Taxonomy" id="449393"/>
    <lineage>
        <taxon>unclassified sequences</taxon>
        <taxon>metagenomes</taxon>
        <taxon>ecological metagenomes</taxon>
    </lineage>
</organism>
<dbReference type="Gene3D" id="1.10.1060.10">
    <property type="entry name" value="Alpha-helical ferredoxin"/>
    <property type="match status" value="1"/>
</dbReference>
<keyword evidence="2" id="KW-0479">Metal-binding</keyword>
<evidence type="ECO:0000256" key="5">
    <source>
        <dbReference type="ARBA" id="ARBA00023014"/>
    </source>
</evidence>
<dbReference type="InterPro" id="IPR006005">
    <property type="entry name" value="Glut_synth_ssu1"/>
</dbReference>
<accession>A0A6J6GVX7</accession>
<proteinExistence type="predicted"/>
<reference evidence="9" key="1">
    <citation type="submission" date="2020-05" db="EMBL/GenBank/DDBJ databases">
        <authorList>
            <person name="Chiriac C."/>
            <person name="Salcher M."/>
            <person name="Ghai R."/>
            <person name="Kavagutti S V."/>
        </authorList>
    </citation>
    <scope>NUCLEOTIDE SEQUENCE</scope>
</reference>
<dbReference type="InterPro" id="IPR017896">
    <property type="entry name" value="4Fe4S_Fe-S-bd"/>
</dbReference>
<dbReference type="SUPFAM" id="SSF51971">
    <property type="entry name" value="Nucleotide-binding domain"/>
    <property type="match status" value="1"/>
</dbReference>